<accession>A0ACB7XA48</accession>
<proteinExistence type="predicted"/>
<gene>
    <name evidence="1" type="ORF">Vadar_015135</name>
</gene>
<evidence type="ECO:0000313" key="1">
    <source>
        <dbReference type="EMBL" id="KAH7837553.1"/>
    </source>
</evidence>
<protein>
    <submittedName>
        <fullName evidence="1">Uncharacterized protein</fullName>
    </submittedName>
</protein>
<dbReference type="EMBL" id="CM037156">
    <property type="protein sequence ID" value="KAH7837553.1"/>
    <property type="molecule type" value="Genomic_DNA"/>
</dbReference>
<comment type="caution">
    <text evidence="1">The sequence shown here is derived from an EMBL/GenBank/DDBJ whole genome shotgun (WGS) entry which is preliminary data.</text>
</comment>
<dbReference type="Proteomes" id="UP000828048">
    <property type="component" value="Chromosome 6"/>
</dbReference>
<organism evidence="1 2">
    <name type="scientific">Vaccinium darrowii</name>
    <dbReference type="NCBI Taxonomy" id="229202"/>
    <lineage>
        <taxon>Eukaryota</taxon>
        <taxon>Viridiplantae</taxon>
        <taxon>Streptophyta</taxon>
        <taxon>Embryophyta</taxon>
        <taxon>Tracheophyta</taxon>
        <taxon>Spermatophyta</taxon>
        <taxon>Magnoliopsida</taxon>
        <taxon>eudicotyledons</taxon>
        <taxon>Gunneridae</taxon>
        <taxon>Pentapetalae</taxon>
        <taxon>asterids</taxon>
        <taxon>Ericales</taxon>
        <taxon>Ericaceae</taxon>
        <taxon>Vaccinioideae</taxon>
        <taxon>Vaccinieae</taxon>
        <taxon>Vaccinium</taxon>
    </lineage>
</organism>
<keyword evidence="2" id="KW-1185">Reference proteome</keyword>
<reference evidence="1 2" key="1">
    <citation type="journal article" date="2021" name="Hortic Res">
        <title>High-quality reference genome and annotation aids understanding of berry development for evergreen blueberry (Vaccinium darrowii).</title>
        <authorList>
            <person name="Yu J."/>
            <person name="Hulse-Kemp A.M."/>
            <person name="Babiker E."/>
            <person name="Staton M."/>
        </authorList>
    </citation>
    <scope>NUCLEOTIDE SEQUENCE [LARGE SCALE GENOMIC DNA]</scope>
    <source>
        <strain evidence="2">cv. NJ 8807/NJ 8810</strain>
        <tissue evidence="1">Young leaf</tissue>
    </source>
</reference>
<name>A0ACB7XA48_9ERIC</name>
<sequence length="232" mass="25897">MAARAAATGRRNGNNHDYGNGNNPPPPPNHDEAKARKFEWGLDPDIRVNVIGFEYQTFAQVVNATLIHERALLDSRKILNQRRAPQSQGGPVRNNRNYAAQKPYSIRPQYQARGYQGQNQNYDRRCYNCGQDGHLQASCPQATGMGYHNQSGYQQQGQSGGQQQQQRAQPPPQQKFTGNQYQGKNQQPSRPPVRNPGNARGPNHNQPAAGGRIFALQEEGGYDPSVIQVRRK</sequence>
<evidence type="ECO:0000313" key="2">
    <source>
        <dbReference type="Proteomes" id="UP000828048"/>
    </source>
</evidence>